<dbReference type="Pfam" id="PF00172">
    <property type="entry name" value="Zn_clus"/>
    <property type="match status" value="1"/>
</dbReference>
<dbReference type="InterPro" id="IPR007219">
    <property type="entry name" value="XnlR_reg_dom"/>
</dbReference>
<accession>A0A9P4NIV5</accession>
<evidence type="ECO:0000313" key="6">
    <source>
        <dbReference type="Proteomes" id="UP000800235"/>
    </source>
</evidence>
<dbReference type="Proteomes" id="UP000800235">
    <property type="component" value="Unassembled WGS sequence"/>
</dbReference>
<dbReference type="PROSITE" id="PS50048">
    <property type="entry name" value="ZN2_CY6_FUNGAL_2"/>
    <property type="match status" value="1"/>
</dbReference>
<keyword evidence="2" id="KW-0539">Nucleus</keyword>
<proteinExistence type="predicted"/>
<sequence length="339" mass="38724">MPRRKVGACVPCSTRKVACDAQRIGNPCSRCKQKGFMGLCMPAVRSVADAKRLHQNNAIPSSEPELDGQRPQISAERTPNDDVAAFEKPIAIITEHDNNYNPYVLLGDAFGQARRPGLVLPEYPNDFRAMERELSLLDDIDKKYLHQKKVYDMPAKQTSDELIALFFEHVYQHFPVLNCSHFMSRYLQGTCSTILLYSLYAAVVPYTSARFVHDLGFVTTHEAQKEFFSRAKLLYDLDCESSELALLQGSVLLCSFIRPMEQSKDFRFWKSNATRLATQMGLYKLNICNVLAPPVYELYRRIWWTVVQLDVSSVISGLEESRFIHDGQRRYAGSYRRGL</sequence>
<dbReference type="EMBL" id="MU007086">
    <property type="protein sequence ID" value="KAF2422964.1"/>
    <property type="molecule type" value="Genomic_DNA"/>
</dbReference>
<dbReference type="OrthoDB" id="5121955at2759"/>
<dbReference type="PANTHER" id="PTHR47425">
    <property type="entry name" value="FARB-RELATED"/>
    <property type="match status" value="1"/>
</dbReference>
<organism evidence="5 6">
    <name type="scientific">Tothia fuscella</name>
    <dbReference type="NCBI Taxonomy" id="1048955"/>
    <lineage>
        <taxon>Eukaryota</taxon>
        <taxon>Fungi</taxon>
        <taxon>Dikarya</taxon>
        <taxon>Ascomycota</taxon>
        <taxon>Pezizomycotina</taxon>
        <taxon>Dothideomycetes</taxon>
        <taxon>Pleosporomycetidae</taxon>
        <taxon>Venturiales</taxon>
        <taxon>Cylindrosympodiaceae</taxon>
        <taxon>Tothia</taxon>
    </lineage>
</organism>
<dbReference type="GO" id="GO:0006351">
    <property type="term" value="P:DNA-templated transcription"/>
    <property type="evidence" value="ECO:0007669"/>
    <property type="project" value="InterPro"/>
</dbReference>
<keyword evidence="6" id="KW-1185">Reference proteome</keyword>
<dbReference type="GO" id="GO:0008270">
    <property type="term" value="F:zinc ion binding"/>
    <property type="evidence" value="ECO:0007669"/>
    <property type="project" value="InterPro"/>
</dbReference>
<dbReference type="PROSITE" id="PS00463">
    <property type="entry name" value="ZN2_CY6_FUNGAL_1"/>
    <property type="match status" value="1"/>
</dbReference>
<dbReference type="Gene3D" id="4.10.240.10">
    <property type="entry name" value="Zn(2)-C6 fungal-type DNA-binding domain"/>
    <property type="match status" value="1"/>
</dbReference>
<dbReference type="Pfam" id="PF04082">
    <property type="entry name" value="Fungal_trans"/>
    <property type="match status" value="1"/>
</dbReference>
<dbReference type="GO" id="GO:0003677">
    <property type="term" value="F:DNA binding"/>
    <property type="evidence" value="ECO:0007669"/>
    <property type="project" value="InterPro"/>
</dbReference>
<gene>
    <name evidence="5" type="ORF">EJ08DRAFT_461948</name>
</gene>
<feature type="region of interest" description="Disordered" evidence="3">
    <location>
        <begin position="56"/>
        <end position="79"/>
    </location>
</feature>
<keyword evidence="1" id="KW-0479">Metal-binding</keyword>
<dbReference type="InterPro" id="IPR001138">
    <property type="entry name" value="Zn2Cys6_DnaBD"/>
</dbReference>
<feature type="domain" description="Zn(2)-C6 fungal-type" evidence="4">
    <location>
        <begin position="8"/>
        <end position="40"/>
    </location>
</feature>
<dbReference type="CDD" id="cd00067">
    <property type="entry name" value="GAL4"/>
    <property type="match status" value="1"/>
</dbReference>
<evidence type="ECO:0000256" key="3">
    <source>
        <dbReference type="SAM" id="MobiDB-lite"/>
    </source>
</evidence>
<dbReference type="AlphaFoldDB" id="A0A9P4NIV5"/>
<evidence type="ECO:0000256" key="2">
    <source>
        <dbReference type="ARBA" id="ARBA00023242"/>
    </source>
</evidence>
<dbReference type="InterPro" id="IPR052761">
    <property type="entry name" value="Fungal_Detox/Toxin_TFs"/>
</dbReference>
<name>A0A9P4NIV5_9PEZI</name>
<dbReference type="CDD" id="cd12148">
    <property type="entry name" value="fungal_TF_MHR"/>
    <property type="match status" value="1"/>
</dbReference>
<dbReference type="PANTHER" id="PTHR47425:SF2">
    <property type="entry name" value="FARB-RELATED"/>
    <property type="match status" value="1"/>
</dbReference>
<evidence type="ECO:0000256" key="1">
    <source>
        <dbReference type="ARBA" id="ARBA00022723"/>
    </source>
</evidence>
<reference evidence="5" key="1">
    <citation type="journal article" date="2020" name="Stud. Mycol.">
        <title>101 Dothideomycetes genomes: a test case for predicting lifestyles and emergence of pathogens.</title>
        <authorList>
            <person name="Haridas S."/>
            <person name="Albert R."/>
            <person name="Binder M."/>
            <person name="Bloem J."/>
            <person name="Labutti K."/>
            <person name="Salamov A."/>
            <person name="Andreopoulos B."/>
            <person name="Baker S."/>
            <person name="Barry K."/>
            <person name="Bills G."/>
            <person name="Bluhm B."/>
            <person name="Cannon C."/>
            <person name="Castanera R."/>
            <person name="Culley D."/>
            <person name="Daum C."/>
            <person name="Ezra D."/>
            <person name="Gonzalez J."/>
            <person name="Henrissat B."/>
            <person name="Kuo A."/>
            <person name="Liang C."/>
            <person name="Lipzen A."/>
            <person name="Lutzoni F."/>
            <person name="Magnuson J."/>
            <person name="Mondo S."/>
            <person name="Nolan M."/>
            <person name="Ohm R."/>
            <person name="Pangilinan J."/>
            <person name="Park H.-J."/>
            <person name="Ramirez L."/>
            <person name="Alfaro M."/>
            <person name="Sun H."/>
            <person name="Tritt A."/>
            <person name="Yoshinaga Y."/>
            <person name="Zwiers L.-H."/>
            <person name="Turgeon B."/>
            <person name="Goodwin S."/>
            <person name="Spatafora J."/>
            <person name="Crous P."/>
            <person name="Grigoriev I."/>
        </authorList>
    </citation>
    <scope>NUCLEOTIDE SEQUENCE</scope>
    <source>
        <strain evidence="5">CBS 130266</strain>
    </source>
</reference>
<protein>
    <recommendedName>
        <fullName evidence="4">Zn(2)-C6 fungal-type domain-containing protein</fullName>
    </recommendedName>
</protein>
<evidence type="ECO:0000259" key="4">
    <source>
        <dbReference type="PROSITE" id="PS50048"/>
    </source>
</evidence>
<comment type="caution">
    <text evidence="5">The sequence shown here is derived from an EMBL/GenBank/DDBJ whole genome shotgun (WGS) entry which is preliminary data.</text>
</comment>
<dbReference type="SUPFAM" id="SSF57701">
    <property type="entry name" value="Zn2/Cys6 DNA-binding domain"/>
    <property type="match status" value="1"/>
</dbReference>
<dbReference type="InterPro" id="IPR036864">
    <property type="entry name" value="Zn2-C6_fun-type_DNA-bd_sf"/>
</dbReference>
<dbReference type="GO" id="GO:0000981">
    <property type="term" value="F:DNA-binding transcription factor activity, RNA polymerase II-specific"/>
    <property type="evidence" value="ECO:0007669"/>
    <property type="project" value="InterPro"/>
</dbReference>
<evidence type="ECO:0000313" key="5">
    <source>
        <dbReference type="EMBL" id="KAF2422964.1"/>
    </source>
</evidence>